<reference evidence="6 7" key="1">
    <citation type="submission" date="2019-08" db="EMBL/GenBank/DDBJ databases">
        <title>Pelomicrobium methylotrophicum gen. nov., sp. nov. a moderately thermophilic, facultatively anaerobic, lithoautotrophic and methylotrophic bacterium isolated from a terrestrial mud volcano.</title>
        <authorList>
            <person name="Slobodkina G.B."/>
            <person name="Merkel A.Y."/>
            <person name="Slobodkin A.I."/>
        </authorList>
    </citation>
    <scope>NUCLEOTIDE SEQUENCE [LARGE SCALE GENOMIC DNA]</scope>
    <source>
        <strain evidence="6 7">SM250</strain>
    </source>
</reference>
<dbReference type="InterPro" id="IPR009061">
    <property type="entry name" value="DNA-bd_dom_put_sf"/>
</dbReference>
<evidence type="ECO:0000256" key="2">
    <source>
        <dbReference type="ARBA" id="ARBA00023125"/>
    </source>
</evidence>
<evidence type="ECO:0000259" key="5">
    <source>
        <dbReference type="PROSITE" id="PS50937"/>
    </source>
</evidence>
<dbReference type="Gene3D" id="1.10.1660.10">
    <property type="match status" value="1"/>
</dbReference>
<dbReference type="RefSeq" id="WP_147799487.1">
    <property type="nucleotide sequence ID" value="NZ_VPFL01000007.1"/>
</dbReference>
<keyword evidence="7" id="KW-1185">Reference proteome</keyword>
<dbReference type="InterPro" id="IPR000551">
    <property type="entry name" value="MerR-type_HTH_dom"/>
</dbReference>
<proteinExistence type="predicted"/>
<dbReference type="Pfam" id="PF13411">
    <property type="entry name" value="MerR_1"/>
    <property type="match status" value="1"/>
</dbReference>
<dbReference type="AlphaFoldDB" id="A0A5C7EJH0"/>
<comment type="caution">
    <text evidence="6">The sequence shown here is derived from an EMBL/GenBank/DDBJ whole genome shotgun (WGS) entry which is preliminary data.</text>
</comment>
<dbReference type="SMART" id="SM00422">
    <property type="entry name" value="HTH_MERR"/>
    <property type="match status" value="1"/>
</dbReference>
<dbReference type="GO" id="GO:0003677">
    <property type="term" value="F:DNA binding"/>
    <property type="evidence" value="ECO:0007669"/>
    <property type="project" value="UniProtKB-KW"/>
</dbReference>
<dbReference type="EMBL" id="VPFL01000007">
    <property type="protein sequence ID" value="TXF12288.1"/>
    <property type="molecule type" value="Genomic_DNA"/>
</dbReference>
<evidence type="ECO:0000256" key="4">
    <source>
        <dbReference type="SAM" id="MobiDB-lite"/>
    </source>
</evidence>
<dbReference type="InParanoid" id="A0A5C7EJH0"/>
<dbReference type="InterPro" id="IPR047057">
    <property type="entry name" value="MerR_fam"/>
</dbReference>
<feature type="region of interest" description="Disordered" evidence="4">
    <location>
        <begin position="156"/>
        <end position="180"/>
    </location>
</feature>
<protein>
    <submittedName>
        <fullName evidence="6">MerR family transcriptional regulator</fullName>
    </submittedName>
</protein>
<sequence length="180" mass="20032">MHEKDSATRGFSIGEAAKASGLSAKTIRYYEQIGLIPKAPRRASGAPHTGGDRVYCAEDIGRLRFIRHARLVDLSLAEIRELLAIADQAGCPSKHSGYRELLKRHLRRIDERINHLIGLRGIVHSLLQRQEGQPMDSDTCTWATCTCMAPAASRSPRTDITARDTADDVPHESQRLRKSH</sequence>
<dbReference type="PANTHER" id="PTHR30204">
    <property type="entry name" value="REDOX-CYCLING DRUG-SENSING TRANSCRIPTIONAL ACTIVATOR SOXR"/>
    <property type="match status" value="1"/>
</dbReference>
<gene>
    <name evidence="6" type="ORF">FR698_07130</name>
</gene>
<organism evidence="6 7">
    <name type="scientific">Pelomicrobium methylotrophicum</name>
    <dbReference type="NCBI Taxonomy" id="2602750"/>
    <lineage>
        <taxon>Bacteria</taxon>
        <taxon>Pseudomonadati</taxon>
        <taxon>Pseudomonadota</taxon>
        <taxon>Hydrogenophilia</taxon>
        <taxon>Hydrogenophilia incertae sedis</taxon>
        <taxon>Pelomicrobium</taxon>
    </lineage>
</organism>
<dbReference type="PROSITE" id="PS50937">
    <property type="entry name" value="HTH_MERR_2"/>
    <property type="match status" value="1"/>
</dbReference>
<dbReference type="Proteomes" id="UP000321201">
    <property type="component" value="Unassembled WGS sequence"/>
</dbReference>
<dbReference type="GO" id="GO:0003700">
    <property type="term" value="F:DNA-binding transcription factor activity"/>
    <property type="evidence" value="ECO:0007669"/>
    <property type="project" value="InterPro"/>
</dbReference>
<accession>A0A5C7EJH0</accession>
<keyword evidence="3" id="KW-0804">Transcription</keyword>
<feature type="domain" description="HTH merR-type" evidence="5">
    <location>
        <begin position="10"/>
        <end position="85"/>
    </location>
</feature>
<name>A0A5C7EJH0_9PROT</name>
<evidence type="ECO:0000256" key="3">
    <source>
        <dbReference type="ARBA" id="ARBA00023163"/>
    </source>
</evidence>
<dbReference type="PROSITE" id="PS00552">
    <property type="entry name" value="HTH_MERR_1"/>
    <property type="match status" value="1"/>
</dbReference>
<evidence type="ECO:0000313" key="7">
    <source>
        <dbReference type="Proteomes" id="UP000321201"/>
    </source>
</evidence>
<dbReference type="PANTHER" id="PTHR30204:SF94">
    <property type="entry name" value="HEAVY METAL-DEPENDENT TRANSCRIPTIONAL REGULATOR HI_0293-RELATED"/>
    <property type="match status" value="1"/>
</dbReference>
<evidence type="ECO:0000313" key="6">
    <source>
        <dbReference type="EMBL" id="TXF12288.1"/>
    </source>
</evidence>
<evidence type="ECO:0000256" key="1">
    <source>
        <dbReference type="ARBA" id="ARBA00023015"/>
    </source>
</evidence>
<dbReference type="OrthoDB" id="5297952at2"/>
<keyword evidence="2" id="KW-0238">DNA-binding</keyword>
<keyword evidence="1" id="KW-0805">Transcription regulation</keyword>
<dbReference type="SUPFAM" id="SSF46955">
    <property type="entry name" value="Putative DNA-binding domain"/>
    <property type="match status" value="1"/>
</dbReference>